<dbReference type="Pfam" id="PF00005">
    <property type="entry name" value="ABC_tran"/>
    <property type="match status" value="1"/>
</dbReference>
<feature type="domain" description="ABC transporter" evidence="1">
    <location>
        <begin position="4"/>
        <end position="37"/>
    </location>
</feature>
<organism evidence="2 3">
    <name type="scientific">Paenibacillus aceti</name>
    <dbReference type="NCBI Taxonomy" id="1820010"/>
    <lineage>
        <taxon>Bacteria</taxon>
        <taxon>Bacillati</taxon>
        <taxon>Bacillota</taxon>
        <taxon>Bacilli</taxon>
        <taxon>Bacillales</taxon>
        <taxon>Paenibacillaceae</taxon>
        <taxon>Paenibacillus</taxon>
    </lineage>
</organism>
<dbReference type="PANTHER" id="PTHR43394">
    <property type="entry name" value="ATP-DEPENDENT PERMEASE MDL1, MITOCHONDRIAL"/>
    <property type="match status" value="1"/>
</dbReference>
<reference evidence="3" key="1">
    <citation type="journal article" date="2019" name="Int. J. Syst. Evol. Microbiol.">
        <title>The Global Catalogue of Microorganisms (GCM) 10K type strain sequencing project: providing services to taxonomists for standard genome sequencing and annotation.</title>
        <authorList>
            <consortium name="The Broad Institute Genomics Platform"/>
            <consortium name="The Broad Institute Genome Sequencing Center for Infectious Disease"/>
            <person name="Wu L."/>
            <person name="Ma J."/>
        </authorList>
    </citation>
    <scope>NUCLEOTIDE SEQUENCE [LARGE SCALE GENOMIC DNA]</scope>
    <source>
        <strain evidence="3">CGMCC 1.15420</strain>
    </source>
</reference>
<proteinExistence type="predicted"/>
<dbReference type="PANTHER" id="PTHR43394:SF1">
    <property type="entry name" value="ATP-BINDING CASSETTE SUB-FAMILY B MEMBER 10, MITOCHONDRIAL"/>
    <property type="match status" value="1"/>
</dbReference>
<gene>
    <name evidence="2" type="ORF">GCM10010913_16120</name>
</gene>
<dbReference type="InterPro" id="IPR039421">
    <property type="entry name" value="Type_1_exporter"/>
</dbReference>
<dbReference type="EMBL" id="BMIW01000008">
    <property type="protein sequence ID" value="GGF95297.1"/>
    <property type="molecule type" value="Genomic_DNA"/>
</dbReference>
<protein>
    <recommendedName>
        <fullName evidence="1">ABC transporter domain-containing protein</fullName>
    </recommendedName>
</protein>
<dbReference type="Gene3D" id="3.40.50.300">
    <property type="entry name" value="P-loop containing nucleotide triphosphate hydrolases"/>
    <property type="match status" value="1"/>
</dbReference>
<dbReference type="SUPFAM" id="SSF52540">
    <property type="entry name" value="P-loop containing nucleoside triphosphate hydrolases"/>
    <property type="match status" value="1"/>
</dbReference>
<comment type="caution">
    <text evidence="2">The sequence shown here is derived from an EMBL/GenBank/DDBJ whole genome shotgun (WGS) entry which is preliminary data.</text>
</comment>
<evidence type="ECO:0000313" key="2">
    <source>
        <dbReference type="EMBL" id="GGF95297.1"/>
    </source>
</evidence>
<name>A0ABQ1VSL1_9BACL</name>
<accession>A0ABQ1VSL1</accession>
<keyword evidence="3" id="KW-1185">Reference proteome</keyword>
<evidence type="ECO:0000259" key="1">
    <source>
        <dbReference type="Pfam" id="PF00005"/>
    </source>
</evidence>
<dbReference type="Proteomes" id="UP000608420">
    <property type="component" value="Unassembled WGS sequence"/>
</dbReference>
<dbReference type="InterPro" id="IPR003439">
    <property type="entry name" value="ABC_transporter-like_ATP-bd"/>
</dbReference>
<evidence type="ECO:0000313" key="3">
    <source>
        <dbReference type="Proteomes" id="UP000608420"/>
    </source>
</evidence>
<sequence length="119" mass="13104">MVGEGGCTLSGGEKQRISIARAMLKDAPVVLLDEATASLDPENEAEIQQAIDQLVHGRTIIVIAHRLKTVRNADRIVVLDQGRVVETGTHDELLSLNGLYARLWRRQYDMGGLSASQRR</sequence>
<dbReference type="InterPro" id="IPR027417">
    <property type="entry name" value="P-loop_NTPase"/>
</dbReference>